<dbReference type="Proteomes" id="UP000602510">
    <property type="component" value="Unassembled WGS sequence"/>
</dbReference>
<proteinExistence type="predicted"/>
<dbReference type="AlphaFoldDB" id="A0A833SSY3"/>
<organism evidence="1 2">
    <name type="scientific">Phytophthora infestans</name>
    <name type="common">Potato late blight agent</name>
    <name type="synonym">Botrytis infestans</name>
    <dbReference type="NCBI Taxonomy" id="4787"/>
    <lineage>
        <taxon>Eukaryota</taxon>
        <taxon>Sar</taxon>
        <taxon>Stramenopiles</taxon>
        <taxon>Oomycota</taxon>
        <taxon>Peronosporomycetes</taxon>
        <taxon>Peronosporales</taxon>
        <taxon>Peronosporaceae</taxon>
        <taxon>Phytophthora</taxon>
    </lineage>
</organism>
<accession>A0A833SSY3</accession>
<evidence type="ECO:0000313" key="2">
    <source>
        <dbReference type="Proteomes" id="UP000602510"/>
    </source>
</evidence>
<dbReference type="EMBL" id="WSZM01000153">
    <property type="protein sequence ID" value="KAF4040052.1"/>
    <property type="molecule type" value="Genomic_DNA"/>
</dbReference>
<reference evidence="1" key="1">
    <citation type="submission" date="2020-04" db="EMBL/GenBank/DDBJ databases">
        <title>Hybrid Assembly of Korean Phytophthora infestans isolates.</title>
        <authorList>
            <person name="Prokchorchik M."/>
            <person name="Lee Y."/>
            <person name="Seo J."/>
            <person name="Cho J.-H."/>
            <person name="Park Y.-E."/>
            <person name="Jang D.-C."/>
            <person name="Im J.-S."/>
            <person name="Choi J.-G."/>
            <person name="Park H.-J."/>
            <person name="Lee G.-B."/>
            <person name="Lee Y.-G."/>
            <person name="Hong S.-Y."/>
            <person name="Cho K."/>
            <person name="Sohn K.H."/>
        </authorList>
    </citation>
    <scope>NUCLEOTIDE SEQUENCE</scope>
    <source>
        <strain evidence="1">KR_1_A1</strain>
    </source>
</reference>
<comment type="caution">
    <text evidence="1">The sequence shown here is derived from an EMBL/GenBank/DDBJ whole genome shotgun (WGS) entry which is preliminary data.</text>
</comment>
<sequence length="147" mass="15158">MPVSAATSCSARLFLRLADAVRPTFFGTIWRSTTAGPAVTCSRGPAVTASTGLSASSAASTLAADSLVTAGVSSSFSAVSASSVLSGRYNTLSQSGLQGFRSSSGLNRLSRSRRLGAPSTVACAWCSSSWFVYGRFSFLLVQRRGVL</sequence>
<protein>
    <submittedName>
        <fullName evidence="1">Uncharacterized protein</fullName>
    </submittedName>
</protein>
<gene>
    <name evidence="1" type="ORF">GN244_ATG07707</name>
</gene>
<name>A0A833SSY3_PHYIN</name>
<keyword evidence="2" id="KW-1185">Reference proteome</keyword>
<evidence type="ECO:0000313" key="1">
    <source>
        <dbReference type="EMBL" id="KAF4040052.1"/>
    </source>
</evidence>